<dbReference type="InterPro" id="IPR036291">
    <property type="entry name" value="NAD(P)-bd_dom_sf"/>
</dbReference>
<organism evidence="4">
    <name type="scientific">uncultured alpha proteobacterium EB080_L06A09</name>
    <dbReference type="NCBI Taxonomy" id="710794"/>
    <lineage>
        <taxon>Bacteria</taxon>
        <taxon>Pseudomonadati</taxon>
        <taxon>Pseudomonadota</taxon>
        <taxon>Alphaproteobacteria</taxon>
        <taxon>environmental samples</taxon>
    </lineage>
</organism>
<keyword evidence="3" id="KW-0812">Transmembrane</keyword>
<dbReference type="Pfam" id="PF00106">
    <property type="entry name" value="adh_short"/>
    <property type="match status" value="1"/>
</dbReference>
<reference evidence="4" key="1">
    <citation type="journal article" date="2011" name="Environ. Microbiol.">
        <title>Time-series analyses of Monterey Bay coastal microbial picoplankton using a 'genome proxy' microarray.</title>
        <authorList>
            <person name="Rich V.I."/>
            <person name="Pham V.D."/>
            <person name="Eppley J."/>
            <person name="Shi Y."/>
            <person name="DeLong E.F."/>
        </authorList>
    </citation>
    <scope>NUCLEOTIDE SEQUENCE</scope>
</reference>
<dbReference type="PRINTS" id="PR00081">
    <property type="entry name" value="GDHRDH"/>
</dbReference>
<evidence type="ECO:0000256" key="3">
    <source>
        <dbReference type="SAM" id="Phobius"/>
    </source>
</evidence>
<dbReference type="SUPFAM" id="SSF51735">
    <property type="entry name" value="NAD(P)-binding Rossmann-fold domains"/>
    <property type="match status" value="1"/>
</dbReference>
<dbReference type="AlphaFoldDB" id="E0Y0E3"/>
<sequence>MKLKGKKYWIIGASEGLGRELSIQLSNLGVKLIISARNETRLNKLSSLTKAKVLALDVLDIDAIKQASKSVGIIDGIIYVAGDYTPLNSTTWNVEEVDKMIAVNFTGAAKVLGFIVPKFLKQNNGHIVMIGSLSGFRGLPNAIGYGASKAAMMHLAENIKADLYKTPIKIQLINPGFIKTRLTEKNNFKMPFIMSVEDAAKRVIIAMNSNRFQTNFPLIFSLLFRASNLLPAFIYFWLFSSNMKK</sequence>
<proteinExistence type="inferred from homology"/>
<name>E0Y0E3_9PROT</name>
<accession>E0Y0E3</accession>
<evidence type="ECO:0000313" key="4">
    <source>
        <dbReference type="EMBL" id="ADI20134.1"/>
    </source>
</evidence>
<keyword evidence="3" id="KW-0472">Membrane</keyword>
<feature type="transmembrane region" description="Helical" evidence="3">
    <location>
        <begin position="216"/>
        <end position="238"/>
    </location>
</feature>
<keyword evidence="3" id="KW-1133">Transmembrane helix</keyword>
<dbReference type="GO" id="GO:0016020">
    <property type="term" value="C:membrane"/>
    <property type="evidence" value="ECO:0007669"/>
    <property type="project" value="TreeGrafter"/>
</dbReference>
<comment type="similarity">
    <text evidence="1">Belongs to the short-chain dehydrogenases/reductases (SDR) family.</text>
</comment>
<protein>
    <submittedName>
        <fullName evidence="4">Dehydrogenases with different specificities (Related to short-chain alcohol dehydrogenases)</fullName>
    </submittedName>
</protein>
<evidence type="ECO:0000256" key="1">
    <source>
        <dbReference type="ARBA" id="ARBA00006484"/>
    </source>
</evidence>
<dbReference type="EMBL" id="GU474938">
    <property type="protein sequence ID" value="ADI20134.1"/>
    <property type="molecule type" value="Genomic_DNA"/>
</dbReference>
<dbReference type="GO" id="GO:0016491">
    <property type="term" value="F:oxidoreductase activity"/>
    <property type="evidence" value="ECO:0007669"/>
    <property type="project" value="UniProtKB-KW"/>
</dbReference>
<dbReference type="Gene3D" id="3.40.50.720">
    <property type="entry name" value="NAD(P)-binding Rossmann-like Domain"/>
    <property type="match status" value="1"/>
</dbReference>
<evidence type="ECO:0000256" key="2">
    <source>
        <dbReference type="ARBA" id="ARBA00023002"/>
    </source>
</evidence>
<dbReference type="InterPro" id="IPR002347">
    <property type="entry name" value="SDR_fam"/>
</dbReference>
<keyword evidence="2" id="KW-0560">Oxidoreductase</keyword>
<dbReference type="PANTHER" id="PTHR44196">
    <property type="entry name" value="DEHYDROGENASE/REDUCTASE SDR FAMILY MEMBER 7B"/>
    <property type="match status" value="1"/>
</dbReference>
<dbReference type="PANTHER" id="PTHR44196:SF1">
    <property type="entry name" value="DEHYDROGENASE_REDUCTASE SDR FAMILY MEMBER 7B"/>
    <property type="match status" value="1"/>
</dbReference>